<feature type="compositionally biased region" description="Basic and acidic residues" evidence="1">
    <location>
        <begin position="153"/>
        <end position="166"/>
    </location>
</feature>
<evidence type="ECO:0000256" key="1">
    <source>
        <dbReference type="SAM" id="MobiDB-lite"/>
    </source>
</evidence>
<dbReference type="PANTHER" id="PTHR11365">
    <property type="entry name" value="5-OXOPROLINASE RELATED"/>
    <property type="match status" value="1"/>
</dbReference>
<comment type="caution">
    <text evidence="3">The sequence shown here is derived from an EMBL/GenBank/DDBJ whole genome shotgun (WGS) entry which is preliminary data.</text>
</comment>
<sequence length="694" mass="74468">MRSAGAGARTARPGSPRRLPPCQEGRMSACDPVTLEIIRGAARAAQAEMEALLERTAMSAFIREKKDFYTAIFDAEGAMAVGSDLPIFGDITGPVTARYPLESMQPGDLYWYNDCYGSRGAVSHSNDQVFLAPVFLDASDDRRAEGPGGLNRPQEKLDASDDRRAEGPGGLNRPREELDASDDRRAEGPGGLNRPREELDAPDDRRAEGPGGLDRPRSQPVRVGFVMGWAHFSDIGGLRPGSLSPDATDHFQEGVIIPPVRLQRGGETNEDLLRTFWRNSRFPVQSEGDTRALMAAVRLGEARLAEMAGRFGPEVLADAFVQLLTRTEAIVRAKLRATFPVGTTRFADAIDGDGQGNGPFILRLALTRTQDDRFVLDATETSDQAPGPVNLLMHPDVPGMALGLYFLQGEPGQVLNAGGPRALDEVRLREGSLLWPRSPAPLGLRGLTMMRLLAAFHGLVAVARDGEAPAAHSAYVILALRGEHLGKRFLLSDGVAVGYGARPFADGVDAVYFVAQENYPAEFLELGYPVRLRGYGMHRDSGGAGRFRGGCGVVRDYEVLCDEAQVAIRIDSVRNPPWGVAGGKNGGSGRAVVNPGTPEERLLPPLSDGTVLRRGDLLRLETGGGGGWGHPFDRPAEQVLQDVRGGFVSPAAALRDYGVAIRDGVVDAARTAALRAQRPAAGLFHRHGYADAVA</sequence>
<accession>A0ABS1CSQ5</accession>
<name>A0ABS1CSQ5_9PROT</name>
<feature type="domain" description="Hydantoinase B/oxoprolinase" evidence="2">
    <location>
        <begin position="31"/>
        <end position="137"/>
    </location>
</feature>
<reference evidence="3 4" key="1">
    <citation type="journal article" date="2020" name="Microorganisms">
        <title>Osmotic Adaptation and Compatible Solute Biosynthesis of Phototrophic Bacteria as Revealed from Genome Analyses.</title>
        <authorList>
            <person name="Imhoff J.F."/>
            <person name="Rahn T."/>
            <person name="Kunzel S."/>
            <person name="Keller A."/>
            <person name="Neulinger S.C."/>
        </authorList>
    </citation>
    <scope>NUCLEOTIDE SEQUENCE [LARGE SCALE GENOMIC DNA]</scope>
    <source>
        <strain evidence="3 4">DSM 15382</strain>
    </source>
</reference>
<dbReference type="InterPro" id="IPR045079">
    <property type="entry name" value="Oxoprolinase-like"/>
</dbReference>
<dbReference type="EMBL" id="NRSG01000019">
    <property type="protein sequence ID" value="MBK1657507.1"/>
    <property type="molecule type" value="Genomic_DNA"/>
</dbReference>
<feature type="region of interest" description="Disordered" evidence="1">
    <location>
        <begin position="142"/>
        <end position="219"/>
    </location>
</feature>
<feature type="domain" description="Hydantoinase B/oxoprolinase" evidence="2">
    <location>
        <begin position="222"/>
        <end position="631"/>
    </location>
</feature>
<keyword evidence="4" id="KW-1185">Reference proteome</keyword>
<protein>
    <recommendedName>
        <fullName evidence="2">Hydantoinase B/oxoprolinase domain-containing protein</fullName>
    </recommendedName>
</protein>
<gene>
    <name evidence="3" type="ORF">CKO45_04590</name>
</gene>
<evidence type="ECO:0000313" key="3">
    <source>
        <dbReference type="EMBL" id="MBK1657507.1"/>
    </source>
</evidence>
<feature type="compositionally biased region" description="Basic and acidic residues" evidence="1">
    <location>
        <begin position="194"/>
        <end position="208"/>
    </location>
</feature>
<evidence type="ECO:0000313" key="4">
    <source>
        <dbReference type="Proteomes" id="UP000697995"/>
    </source>
</evidence>
<feature type="region of interest" description="Disordered" evidence="1">
    <location>
        <begin position="1"/>
        <end position="25"/>
    </location>
</feature>
<dbReference type="Pfam" id="PF02538">
    <property type="entry name" value="Hydantoinase_B"/>
    <property type="match status" value="2"/>
</dbReference>
<evidence type="ECO:0000259" key="2">
    <source>
        <dbReference type="Pfam" id="PF02538"/>
    </source>
</evidence>
<dbReference type="InterPro" id="IPR003692">
    <property type="entry name" value="Hydantoinase_B"/>
</dbReference>
<feature type="compositionally biased region" description="Basic and acidic residues" evidence="1">
    <location>
        <begin position="173"/>
        <end position="187"/>
    </location>
</feature>
<proteinExistence type="predicted"/>
<dbReference type="PANTHER" id="PTHR11365:SF23">
    <property type="entry name" value="HYPOTHETICAL 5-OXOPROLINASE (EUROFUNG)-RELATED"/>
    <property type="match status" value="1"/>
</dbReference>
<organism evidence="3 4">
    <name type="scientific">Paracraurococcus ruber</name>
    <dbReference type="NCBI Taxonomy" id="77675"/>
    <lineage>
        <taxon>Bacteria</taxon>
        <taxon>Pseudomonadati</taxon>
        <taxon>Pseudomonadota</taxon>
        <taxon>Alphaproteobacteria</taxon>
        <taxon>Acetobacterales</taxon>
        <taxon>Roseomonadaceae</taxon>
        <taxon>Paracraurococcus</taxon>
    </lineage>
</organism>
<dbReference type="Proteomes" id="UP000697995">
    <property type="component" value="Unassembled WGS sequence"/>
</dbReference>